<sequence length="1074" mass="122185">MTIVKKIYTLKFQRLTFDIKFILIKKTQNCANFSPHAIHMDDFTDSYDAICTNVRKTLSHYDDFCASLNYDEINNSTFRLKSQQSRVLDKLSASESHISEGLSDWEGLHQWIDEIKNSNLEMEKFVNQEDDFVVKLRLAFSNNASQMKSLRDDVIHCLRALPDARESPQLVRLKLLRDKLLQHHAEREEVLSNAKSGAQAAKEKVQSSQFENDRLTKEDETLVSQLDTLKGPQAHRLVQDARKHRLLLEEWPEKKKKMEDSISSLLGELHAFSGRDAALRRLAIELARCENDENRLKEKYSEACRETVADAASAEADSNAAMKQLRVEMESLRAQLIAKESGESRKLARLAHNRGERLLARAKTEASAKARTLAQVLAKLAEPKKKSGMAGNQTSNLKSIHASKKSFRHKKTTKKQSKLKNQSEEECSKHKTLFEMASDVLQKDHEKSIDDLKKRFDSEIEELGSILSRKNGITGELMEHELTEISEEGARKTAFLEAARARAIQRIGERDLELISVNSRVVTCEGVVADTAAHFAELRSKNEELRRIQLCVADEAKFASVRKEIEETEKFVHAANELAEALSRISVEKIEKARVKDAEAALSDFEEKENDENKYVENKNDEDKNNERQSKIAEGFDTMKSENVHQNILHNIKNFEKEAEETHHDEQASYSNFESEGSENFEISVQESIEANKEKPSENNIEEPKDEEDSRQIRGLEIFFVPQNTTSKKETSKNPIFSSGRQKDGKWATPPIPKGKYEAQSQENRDVWHAPRTYMSNTQSEYQNEDSSFKNNKGIIHHVHEQERDEIVEDKIENQILPLQHSEDQNNENDSMNHIILVGDAPLHITQPPDSLVESPGPKAPRVRKVHIISSSNSQENSLAEISPQFTVTVHARAQIKNASPIARTSIHDRSQTQHPRSPPPQQQQQTIEDMARSVGHHRYIPPPGTRQYVKQKAQKNIVKDEPKETLLFSVTPLAANSPQTSAQTRILNEGHSCSLNLRVGQTDCGGFALFSGGTRARILGRRQKFNNKFEVDSAIVRRGGPERKKTKKRKIDQSQRQKRSASIDPIRVTKMKQ</sequence>
<dbReference type="PANTHER" id="PTHR36812:SF9">
    <property type="entry name" value="MYB-LIKE PROTEIN X ISOFORM X1"/>
    <property type="match status" value="1"/>
</dbReference>
<feature type="region of interest" description="Disordered" evidence="2">
    <location>
        <begin position="897"/>
        <end position="928"/>
    </location>
</feature>
<evidence type="ECO:0000313" key="4">
    <source>
        <dbReference type="Proteomes" id="UP000179807"/>
    </source>
</evidence>
<feature type="compositionally biased region" description="Low complexity" evidence="2">
    <location>
        <begin position="669"/>
        <end position="682"/>
    </location>
</feature>
<feature type="compositionally biased region" description="Basic residues" evidence="2">
    <location>
        <begin position="403"/>
        <end position="418"/>
    </location>
</feature>
<evidence type="ECO:0000313" key="3">
    <source>
        <dbReference type="EMBL" id="OHS97574.1"/>
    </source>
</evidence>
<evidence type="ECO:0000256" key="1">
    <source>
        <dbReference type="SAM" id="Coils"/>
    </source>
</evidence>
<feature type="region of interest" description="Disordered" evidence="2">
    <location>
        <begin position="604"/>
        <end position="628"/>
    </location>
</feature>
<dbReference type="AlphaFoldDB" id="A0A1J4JEF0"/>
<dbReference type="GeneID" id="94845381"/>
<dbReference type="VEuPathDB" id="TrichDB:TRFO_36184"/>
<feature type="region of interest" description="Disordered" evidence="2">
    <location>
        <begin position="190"/>
        <end position="213"/>
    </location>
</feature>
<protein>
    <submittedName>
        <fullName evidence="3">Uncharacterized protein</fullName>
    </submittedName>
</protein>
<feature type="coiled-coil region" evidence="1">
    <location>
        <begin position="279"/>
        <end position="342"/>
    </location>
</feature>
<name>A0A1J4JEF0_9EUKA</name>
<organism evidence="3 4">
    <name type="scientific">Tritrichomonas foetus</name>
    <dbReference type="NCBI Taxonomy" id="1144522"/>
    <lineage>
        <taxon>Eukaryota</taxon>
        <taxon>Metamonada</taxon>
        <taxon>Parabasalia</taxon>
        <taxon>Tritrichomonadida</taxon>
        <taxon>Tritrichomonadidae</taxon>
        <taxon>Tritrichomonas</taxon>
    </lineage>
</organism>
<reference evidence="3" key="1">
    <citation type="submission" date="2016-10" db="EMBL/GenBank/DDBJ databases">
        <authorList>
            <person name="Benchimol M."/>
            <person name="Almeida L.G."/>
            <person name="Vasconcelos A.T."/>
            <person name="Perreira-Neves A."/>
            <person name="Rosa I.A."/>
            <person name="Tasca T."/>
            <person name="Bogo M.R."/>
            <person name="de Souza W."/>
        </authorList>
    </citation>
    <scope>NUCLEOTIDE SEQUENCE [LARGE SCALE GENOMIC DNA]</scope>
    <source>
        <strain evidence="3">K</strain>
    </source>
</reference>
<evidence type="ECO:0000256" key="2">
    <source>
        <dbReference type="SAM" id="MobiDB-lite"/>
    </source>
</evidence>
<gene>
    <name evidence="3" type="ORF">TRFO_36184</name>
</gene>
<comment type="caution">
    <text evidence="3">The sequence shown here is derived from an EMBL/GenBank/DDBJ whole genome shotgun (WGS) entry which is preliminary data.</text>
</comment>
<dbReference type="EMBL" id="MLAK01001107">
    <property type="protein sequence ID" value="OHS97574.1"/>
    <property type="molecule type" value="Genomic_DNA"/>
</dbReference>
<dbReference type="PANTHER" id="PTHR36812">
    <property type="entry name" value="NEUROFILAMENT TRIPLET M PROTEIN-LIKE PROTEIN"/>
    <property type="match status" value="1"/>
</dbReference>
<feature type="compositionally biased region" description="Basic and acidic residues" evidence="2">
    <location>
        <begin position="201"/>
        <end position="213"/>
    </location>
</feature>
<keyword evidence="4" id="KW-1185">Reference proteome</keyword>
<feature type="region of interest" description="Disordered" evidence="2">
    <location>
        <begin position="1037"/>
        <end position="1074"/>
    </location>
</feature>
<accession>A0A1J4JEF0</accession>
<feature type="compositionally biased region" description="Basic and acidic residues" evidence="2">
    <location>
        <begin position="611"/>
        <end position="628"/>
    </location>
</feature>
<dbReference type="Proteomes" id="UP000179807">
    <property type="component" value="Unassembled WGS sequence"/>
</dbReference>
<feature type="region of interest" description="Disordered" evidence="2">
    <location>
        <begin position="403"/>
        <end position="425"/>
    </location>
</feature>
<dbReference type="RefSeq" id="XP_068350711.1">
    <property type="nucleotide sequence ID" value="XM_068510677.1"/>
</dbReference>
<proteinExistence type="predicted"/>
<feature type="region of interest" description="Disordered" evidence="2">
    <location>
        <begin position="659"/>
        <end position="710"/>
    </location>
</feature>
<keyword evidence="1" id="KW-0175">Coiled coil</keyword>
<feature type="region of interest" description="Disordered" evidence="2">
    <location>
        <begin position="724"/>
        <end position="762"/>
    </location>
</feature>